<sequence>MDELSRNDQTTNRVKGVLEAVEIVLLSGLTGQEDNLDGTKGTPPSNTVPNNCNSDYFKPLRWGVDSLYLSYPGQLSEVVDKELRSLKTLAQERKDLAAKAQYSLDGHIFEVKDKSSGLFPFTIEDNSFQIRLSASHAKALPMAYVKVSSHYLAYKTPPDAESHLRSLLYPLGEISPPNVSRIDLFVDFASNEDMESWTRSAWVTKASGLSQFVEHQTFTGWSIGAGGVVMARLYNKRIEIQKSNKLYLEPLWREAGWDGESNVWRLEFQLKSELLKQLGFTSLPGIEGNLNGIWRYLMTDWLKLTIPSQTDKTRSRWPVHPLWNLLAATDWKTQGGPLLRTYSPSRVPSEESVARRALTSLASIGALRGLSNFDDAVDALEDAMYKCLDGQAFDLGITHNALFQEKVEILQRKYNTRLNPPLPEVEDKTFAKEYRRQTQGY</sequence>
<proteinExistence type="predicted"/>
<keyword evidence="2" id="KW-1185">Reference proteome</keyword>
<reference evidence="1 2" key="1">
    <citation type="submission" date="2019-03" db="EMBL/GenBank/DDBJ databases">
        <title>Sapientia aquatica gen. nov., sp. nov., isolated from a crater lake.</title>
        <authorList>
            <person name="Felfoldi T."/>
            <person name="Szabo A."/>
            <person name="Toth E."/>
            <person name="Schumann P."/>
            <person name="Keki Z."/>
            <person name="Marialigeti K."/>
            <person name="Mathe I."/>
        </authorList>
    </citation>
    <scope>NUCLEOTIDE SEQUENCE [LARGE SCALE GENOMIC DNA]</scope>
    <source>
        <strain evidence="1 2">SA-152</strain>
    </source>
</reference>
<evidence type="ECO:0000313" key="1">
    <source>
        <dbReference type="EMBL" id="TDK65708.1"/>
    </source>
</evidence>
<protein>
    <submittedName>
        <fullName evidence="1">Replication initiation factor</fullName>
    </submittedName>
</protein>
<evidence type="ECO:0000313" key="2">
    <source>
        <dbReference type="Proteomes" id="UP000294829"/>
    </source>
</evidence>
<accession>A0A4R5W336</accession>
<dbReference type="RefSeq" id="WP_133328873.1">
    <property type="nucleotide sequence ID" value="NZ_SMYL01000005.1"/>
</dbReference>
<name>A0A4R5W336_9BURK</name>
<dbReference type="EMBL" id="SMYL01000005">
    <property type="protein sequence ID" value="TDK65708.1"/>
    <property type="molecule type" value="Genomic_DNA"/>
</dbReference>
<organism evidence="1 2">
    <name type="scientific">Sapientia aquatica</name>
    <dbReference type="NCBI Taxonomy" id="1549640"/>
    <lineage>
        <taxon>Bacteria</taxon>
        <taxon>Pseudomonadati</taxon>
        <taxon>Pseudomonadota</taxon>
        <taxon>Betaproteobacteria</taxon>
        <taxon>Burkholderiales</taxon>
        <taxon>Oxalobacteraceae</taxon>
        <taxon>Sapientia</taxon>
    </lineage>
</organism>
<dbReference type="GO" id="GO:0003743">
    <property type="term" value="F:translation initiation factor activity"/>
    <property type="evidence" value="ECO:0007669"/>
    <property type="project" value="UniProtKB-KW"/>
</dbReference>
<dbReference type="Proteomes" id="UP000294829">
    <property type="component" value="Unassembled WGS sequence"/>
</dbReference>
<keyword evidence="1" id="KW-0396">Initiation factor</keyword>
<dbReference type="AlphaFoldDB" id="A0A4R5W336"/>
<keyword evidence="1" id="KW-0648">Protein biosynthesis</keyword>
<gene>
    <name evidence="1" type="ORF">E2I14_12290</name>
</gene>
<dbReference type="OrthoDB" id="5396022at2"/>
<comment type="caution">
    <text evidence="1">The sequence shown here is derived from an EMBL/GenBank/DDBJ whole genome shotgun (WGS) entry which is preliminary data.</text>
</comment>